<protein>
    <submittedName>
        <fullName evidence="1">Type II toxin-antitoxin system RelE/ParE family toxin</fullName>
    </submittedName>
</protein>
<comment type="caution">
    <text evidence="1">The sequence shown here is derived from an EMBL/GenBank/DDBJ whole genome shotgun (WGS) entry which is preliminary data.</text>
</comment>
<sequence length="110" mass="12815">MRYRLFYYNEEVEEEFDAWPVGLRARFRALTIRIEIHGPNLGMPHTRALGNGLFEIRAKGEEGIGRAFFCTLVGRKIVILHGFIKKTEKTPKQEIEKARVRQKEVQGNEL</sequence>
<evidence type="ECO:0000313" key="2">
    <source>
        <dbReference type="Proteomes" id="UP000306416"/>
    </source>
</evidence>
<reference evidence="1 2" key="1">
    <citation type="submission" date="2019-04" db="EMBL/GenBank/DDBJ databases">
        <title>Geobacter oryzae sp. nov., ferric-reducing bacteria isolated from paddy soil.</title>
        <authorList>
            <person name="Xu Z."/>
            <person name="Masuda Y."/>
            <person name="Itoh H."/>
            <person name="Senoo K."/>
        </authorList>
    </citation>
    <scope>NUCLEOTIDE SEQUENCE [LARGE SCALE GENOMIC DNA]</scope>
    <source>
        <strain evidence="1 2">Red111</strain>
    </source>
</reference>
<dbReference type="EMBL" id="SRSC01000001">
    <property type="protein sequence ID" value="TGU73949.1"/>
    <property type="molecule type" value="Genomic_DNA"/>
</dbReference>
<name>A0A4S1CJW2_9BACT</name>
<evidence type="ECO:0000313" key="1">
    <source>
        <dbReference type="EMBL" id="TGU73949.1"/>
    </source>
</evidence>
<accession>A0A4S1CJW2</accession>
<dbReference type="Pfam" id="PF05973">
    <property type="entry name" value="Gp49"/>
    <property type="match status" value="1"/>
</dbReference>
<keyword evidence="2" id="KW-1185">Reference proteome</keyword>
<gene>
    <name evidence="1" type="ORF">E4633_00290</name>
</gene>
<dbReference type="Proteomes" id="UP000306416">
    <property type="component" value="Unassembled WGS sequence"/>
</dbReference>
<proteinExistence type="predicted"/>
<dbReference type="RefSeq" id="WP_135868293.1">
    <property type="nucleotide sequence ID" value="NZ_SRSC01000001.1"/>
</dbReference>
<dbReference type="AlphaFoldDB" id="A0A4S1CJW2"/>
<dbReference type="InterPro" id="IPR009241">
    <property type="entry name" value="HigB-like"/>
</dbReference>
<organism evidence="1 2">
    <name type="scientific">Geomonas terrae</name>
    <dbReference type="NCBI Taxonomy" id="2562681"/>
    <lineage>
        <taxon>Bacteria</taxon>
        <taxon>Pseudomonadati</taxon>
        <taxon>Thermodesulfobacteriota</taxon>
        <taxon>Desulfuromonadia</taxon>
        <taxon>Geobacterales</taxon>
        <taxon>Geobacteraceae</taxon>
        <taxon>Geomonas</taxon>
    </lineage>
</organism>